<reference evidence="2 3" key="1">
    <citation type="journal article" date="2017" name="PLoS Biol.">
        <title>The sea cucumber genome provides insights into morphological evolution and visceral regeneration.</title>
        <authorList>
            <person name="Zhang X."/>
            <person name="Sun L."/>
            <person name="Yuan J."/>
            <person name="Sun Y."/>
            <person name="Gao Y."/>
            <person name="Zhang L."/>
            <person name="Li S."/>
            <person name="Dai H."/>
            <person name="Hamel J.F."/>
            <person name="Liu C."/>
            <person name="Yu Y."/>
            <person name="Liu S."/>
            <person name="Lin W."/>
            <person name="Guo K."/>
            <person name="Jin S."/>
            <person name="Xu P."/>
            <person name="Storey K.B."/>
            <person name="Huan P."/>
            <person name="Zhang T."/>
            <person name="Zhou Y."/>
            <person name="Zhang J."/>
            <person name="Lin C."/>
            <person name="Li X."/>
            <person name="Xing L."/>
            <person name="Huo D."/>
            <person name="Sun M."/>
            <person name="Wang L."/>
            <person name="Mercier A."/>
            <person name="Li F."/>
            <person name="Yang H."/>
            <person name="Xiang J."/>
        </authorList>
    </citation>
    <scope>NUCLEOTIDE SEQUENCE [LARGE SCALE GENOMIC DNA]</scope>
    <source>
        <strain evidence="2">Shaxun</strain>
        <tissue evidence="2">Muscle</tissue>
    </source>
</reference>
<dbReference type="STRING" id="307972.A0A2G8JU71"/>
<dbReference type="AlphaFoldDB" id="A0A2G8JU71"/>
<name>A0A2G8JU71_STIJA</name>
<evidence type="ECO:0000313" key="2">
    <source>
        <dbReference type="EMBL" id="PIK39278.1"/>
    </source>
</evidence>
<feature type="domain" description="Reverse transcriptase" evidence="1">
    <location>
        <begin position="175"/>
        <end position="449"/>
    </location>
</feature>
<dbReference type="InterPro" id="IPR043502">
    <property type="entry name" value="DNA/RNA_pol_sf"/>
</dbReference>
<dbReference type="OrthoDB" id="410381at2759"/>
<comment type="caution">
    <text evidence="2">The sequence shown here is derived from an EMBL/GenBank/DDBJ whole genome shotgun (WGS) entry which is preliminary data.</text>
</comment>
<dbReference type="PROSITE" id="PS50878">
    <property type="entry name" value="RT_POL"/>
    <property type="match status" value="1"/>
</dbReference>
<keyword evidence="3" id="KW-1185">Reference proteome</keyword>
<dbReference type="InterPro" id="IPR000477">
    <property type="entry name" value="RT_dom"/>
</dbReference>
<sequence>MKSRDSAKRNEPDLYRFWRNKVTCLIRSAKQNYFKKEISKNVGNTKEIWKILKNVQSMNHDTNNEGPSILRVDDKNITGNANIVEMFNSFFTSVARSYTDTTHSNFDSSSIERHICPKIPPDETFEIPCISENFVFKYLTTLDASKATGVDELSAKILKMSGPHIYASITRIINISIRTNTFPSRWKVAKVIPIFKSNSRQDLSNYRPISILPVLSKILEKHVHIALTSFLKKFDLLEIAQSGFRSKHSCETALLHVMELWMEAIDKGQLTGAVLLDLRKAFDLVNHDILIKKLKLYQFSSATIEWFKSYLMNRSQYVVMKGTASSCMNISNGVPQGSILGPLLFLIYINDFSLCLTHCKADMYADDTTFHISCSNVESLQSKLNFDAKNVSNWCKNNKMAINTSKTKSMLICSRQRYDNLRGQRNISVKMNDIVLENSDTEKLLGVRIDAHLTWQAQIDYICSTISTRLALLRRIKQYLDTPTCNLY</sequence>
<evidence type="ECO:0000313" key="3">
    <source>
        <dbReference type="Proteomes" id="UP000230750"/>
    </source>
</evidence>
<dbReference type="CDD" id="cd01650">
    <property type="entry name" value="RT_nLTR_like"/>
    <property type="match status" value="1"/>
</dbReference>
<dbReference type="SUPFAM" id="SSF56672">
    <property type="entry name" value="DNA/RNA polymerases"/>
    <property type="match status" value="1"/>
</dbReference>
<dbReference type="EMBL" id="MRZV01001256">
    <property type="protein sequence ID" value="PIK39278.1"/>
    <property type="molecule type" value="Genomic_DNA"/>
</dbReference>
<gene>
    <name evidence="2" type="ORF">BSL78_23886</name>
</gene>
<accession>A0A2G8JU71</accession>
<evidence type="ECO:0000259" key="1">
    <source>
        <dbReference type="PROSITE" id="PS50878"/>
    </source>
</evidence>
<protein>
    <recommendedName>
        <fullName evidence="1">Reverse transcriptase domain-containing protein</fullName>
    </recommendedName>
</protein>
<dbReference type="Proteomes" id="UP000230750">
    <property type="component" value="Unassembled WGS sequence"/>
</dbReference>
<organism evidence="2 3">
    <name type="scientific">Stichopus japonicus</name>
    <name type="common">Sea cucumber</name>
    <dbReference type="NCBI Taxonomy" id="307972"/>
    <lineage>
        <taxon>Eukaryota</taxon>
        <taxon>Metazoa</taxon>
        <taxon>Echinodermata</taxon>
        <taxon>Eleutherozoa</taxon>
        <taxon>Echinozoa</taxon>
        <taxon>Holothuroidea</taxon>
        <taxon>Aspidochirotacea</taxon>
        <taxon>Aspidochirotida</taxon>
        <taxon>Stichopodidae</taxon>
        <taxon>Apostichopus</taxon>
    </lineage>
</organism>
<proteinExistence type="predicted"/>
<dbReference type="Pfam" id="PF00078">
    <property type="entry name" value="RVT_1"/>
    <property type="match status" value="1"/>
</dbReference>
<dbReference type="PANTHER" id="PTHR33332">
    <property type="entry name" value="REVERSE TRANSCRIPTASE DOMAIN-CONTAINING PROTEIN"/>
    <property type="match status" value="1"/>
</dbReference>